<evidence type="ECO:0000256" key="1">
    <source>
        <dbReference type="SAM" id="MobiDB-lite"/>
    </source>
</evidence>
<name>A0A370P9N4_ASPPH</name>
<protein>
    <submittedName>
        <fullName evidence="2">Uncharacterized protein</fullName>
    </submittedName>
</protein>
<dbReference type="Proteomes" id="UP000254937">
    <property type="component" value="Unassembled WGS sequence"/>
</dbReference>
<gene>
    <name evidence="2" type="ORF">M752DRAFT_74825</name>
</gene>
<keyword evidence="3" id="KW-1185">Reference proteome</keyword>
<evidence type="ECO:0000313" key="3">
    <source>
        <dbReference type="Proteomes" id="UP000254937"/>
    </source>
</evidence>
<evidence type="ECO:0000313" key="2">
    <source>
        <dbReference type="EMBL" id="RDK38872.1"/>
    </source>
</evidence>
<reference evidence="2 3" key="1">
    <citation type="submission" date="2018-07" db="EMBL/GenBank/DDBJ databases">
        <title>Section-level genome sequencing of Aspergillus section Nigri to investigate inter- and intra-species variation.</title>
        <authorList>
            <consortium name="DOE Joint Genome Institute"/>
            <person name="Vesth T.C."/>
            <person name="Nybo J.L."/>
            <person name="Theobald S."/>
            <person name="Frisvad J.C."/>
            <person name="Larsen T.O."/>
            <person name="Nielsen K.F."/>
            <person name="Hoof J.B."/>
            <person name="Brandl J."/>
            <person name="Salamov A."/>
            <person name="Riley R."/>
            <person name="Gladden J.M."/>
            <person name="Phatale P."/>
            <person name="Nielsen M.T."/>
            <person name="Lyhne E.K."/>
            <person name="Kogle M.E."/>
            <person name="Strasser K."/>
            <person name="McDonnell E."/>
            <person name="Barry K."/>
            <person name="Clum A."/>
            <person name="Chen C."/>
            <person name="Nolan M."/>
            <person name="Sandor L."/>
            <person name="Kuo A."/>
            <person name="Lipzen A."/>
            <person name="Hainaut M."/>
            <person name="Drula E."/>
            <person name="Tsang A."/>
            <person name="Magnuson J.K."/>
            <person name="Henrissat B."/>
            <person name="Wiebenga A."/>
            <person name="Simmons B.A."/>
            <person name="Makela M.R."/>
            <person name="De vries R.P."/>
            <person name="Grigoriev I.V."/>
            <person name="Mortensen U.H."/>
            <person name="Baker S.E."/>
            <person name="Andersen M.R."/>
        </authorList>
    </citation>
    <scope>NUCLEOTIDE SEQUENCE [LARGE SCALE GENOMIC DNA]</scope>
    <source>
        <strain evidence="2 3">ATCC 13157</strain>
    </source>
</reference>
<accession>A0A370P9N4</accession>
<organism evidence="2 3">
    <name type="scientific">Aspergillus phoenicis ATCC 13157</name>
    <dbReference type="NCBI Taxonomy" id="1353007"/>
    <lineage>
        <taxon>Eukaryota</taxon>
        <taxon>Fungi</taxon>
        <taxon>Dikarya</taxon>
        <taxon>Ascomycota</taxon>
        <taxon>Pezizomycotina</taxon>
        <taxon>Eurotiomycetes</taxon>
        <taxon>Eurotiomycetidae</taxon>
        <taxon>Eurotiales</taxon>
        <taxon>Aspergillaceae</taxon>
        <taxon>Aspergillus</taxon>
    </lineage>
</organism>
<proteinExistence type="predicted"/>
<dbReference type="AlphaFoldDB" id="A0A370P9N4"/>
<dbReference type="EMBL" id="KZ851863">
    <property type="protein sequence ID" value="RDK38872.1"/>
    <property type="molecule type" value="Genomic_DNA"/>
</dbReference>
<feature type="region of interest" description="Disordered" evidence="1">
    <location>
        <begin position="118"/>
        <end position="138"/>
    </location>
</feature>
<sequence length="138" mass="15744">MYIFFSLISFILFYYYYFFSPSLCFPLSLSPSARYLEGRLNLFDLGFRLISALIAQPFSPRRTGIWKKVDQGAVQCLRGGFVRLLERPASGRLIQFTSTASRERARFLILADHFRGGQGNHRIGQSGARHAPDSEGRK</sequence>